<evidence type="ECO:0000256" key="8">
    <source>
        <dbReference type="SAM" id="Coils"/>
    </source>
</evidence>
<dbReference type="Proteomes" id="UP000190274">
    <property type="component" value="Chromosome E"/>
</dbReference>
<evidence type="ECO:0000313" key="9">
    <source>
        <dbReference type="EMBL" id="SCU88069.1"/>
    </source>
</evidence>
<comment type="subcellular location">
    <subcellularLocation>
        <location evidence="1">Mitochondrion</location>
    </subcellularLocation>
</comment>
<dbReference type="GO" id="GO:0180026">
    <property type="term" value="P:mitochondrial small ribosomal subunit assembly"/>
    <property type="evidence" value="ECO:0007669"/>
    <property type="project" value="EnsemblFungi"/>
</dbReference>
<dbReference type="GO" id="GO:0046872">
    <property type="term" value="F:metal ion binding"/>
    <property type="evidence" value="ECO:0007669"/>
    <property type="project" value="UniProtKB-KW"/>
</dbReference>
<feature type="coiled-coil region" evidence="8">
    <location>
        <begin position="613"/>
        <end position="644"/>
    </location>
</feature>
<evidence type="ECO:0000256" key="2">
    <source>
        <dbReference type="ARBA" id="ARBA00022723"/>
    </source>
</evidence>
<keyword evidence="3" id="KW-0809">Transit peptide</keyword>
<evidence type="ECO:0000256" key="7">
    <source>
        <dbReference type="ARBA" id="ARBA00045681"/>
    </source>
</evidence>
<keyword evidence="2" id="KW-0479">Metal-binding</keyword>
<evidence type="ECO:0000313" key="10">
    <source>
        <dbReference type="Proteomes" id="UP000190274"/>
    </source>
</evidence>
<organism evidence="9 10">
    <name type="scientific">Lachancea dasiensis</name>
    <dbReference type="NCBI Taxonomy" id="1072105"/>
    <lineage>
        <taxon>Eukaryota</taxon>
        <taxon>Fungi</taxon>
        <taxon>Dikarya</taxon>
        <taxon>Ascomycota</taxon>
        <taxon>Saccharomycotina</taxon>
        <taxon>Saccharomycetes</taxon>
        <taxon>Saccharomycetales</taxon>
        <taxon>Saccharomycetaceae</taxon>
        <taxon>Lachancea</taxon>
    </lineage>
</organism>
<dbReference type="GO" id="GO:0051539">
    <property type="term" value="F:4 iron, 4 sulfur cluster binding"/>
    <property type="evidence" value="ECO:0007669"/>
    <property type="project" value="EnsemblFungi"/>
</dbReference>
<dbReference type="InterPro" id="IPR029063">
    <property type="entry name" value="SAM-dependent_MTases_sf"/>
</dbReference>
<dbReference type="SUPFAM" id="SSF53335">
    <property type="entry name" value="S-adenosyl-L-methionine-dependent methyltransferases"/>
    <property type="match status" value="1"/>
</dbReference>
<dbReference type="GO" id="GO:0003735">
    <property type="term" value="F:structural constituent of ribosome"/>
    <property type="evidence" value="ECO:0007669"/>
    <property type="project" value="EnsemblFungi"/>
</dbReference>
<sequence>MLRSNFRSISRTRTFFRQKGSLGASFSRQDFDHAGFDLDHEAPKYSSDTHQFGQVVENITPEIKMDVVSREDMLRQQPQSPYRDSSGELIQGKNAKESRLLPETLLGRAPRDQIELNTKVADAIRKNILSLHIPSNLRRSAGNKFVELKQSRLHRATKTSMEVDSHIASIFLQNYASIFQSLSELKKRLRDDFKPDKVLDVGYGPATGMVALNDLLGAEFRPSVKDAVIFGHSEMKKRAKIMLSRQLNEVSHLISEQETRSEHTIDGDEDDLVGEVMIKKIRTHTTLRDEIPVAKRYDLIILTHQLLQTEEKFPYEVDTNIELFLKLLAPGGHIVLIERGNPMGFEIIARARQVAVRPENFLNEHGKIPRPWGRGFHSANPDIERKWEGIDSKDSKFEEEIEKQATSSGKEESYHLKIIAPCPHQRKCPLQIGKPQYYEYGEGKNLNFCNFQKSVLRPRYSIELKKGKILATPWENNHEPIGIKGLAKKGTGRPNGRNFEILNYSYLIMERSHTDSKTVELIHKQREEQNLSYDVGSLGNNTPDTWPRIIRQPIKRKGHVVMDLCGSSGLVEKWTVPKSFSKEIYHDARKAMKGDLWALDAKTKAVAMSGLNVKKLEQVEQQKLREARRLAKRRERELDEAVNAVDYGDSPLSTEESVGVLATMYGDQFNKNWK</sequence>
<gene>
    <name evidence="9" type="ORF">LADA_0E07998G</name>
</gene>
<dbReference type="PANTHER" id="PTHR13184:SF5">
    <property type="entry name" value="METHYLTRANSFERASE-LIKE PROTEIN 17, MITOCHONDRIAL"/>
    <property type="match status" value="1"/>
</dbReference>
<dbReference type="GO" id="GO:0008168">
    <property type="term" value="F:methyltransferase activity"/>
    <property type="evidence" value="ECO:0007669"/>
    <property type="project" value="InterPro"/>
</dbReference>
<comment type="function">
    <text evidence="7">Mitochondrial ribosome (mitoribosome) assembly factor. Binds at the interface of the head and body domains of the mitochondrial small ribosomal subunit (mt-SSU), occluding the mRNA channel and preventing compaction of the head domain towards the body. Probable inactive methyltransferase: retains the characteristic folding and ability to bind S-adenosyl-L-methionine, but it probably lost its methyltransferase activity.</text>
</comment>
<reference evidence="10" key="1">
    <citation type="submission" date="2016-03" db="EMBL/GenBank/DDBJ databases">
        <authorList>
            <person name="Devillers H."/>
        </authorList>
    </citation>
    <scope>NUCLEOTIDE SEQUENCE [LARGE SCALE GENOMIC DNA]</scope>
</reference>
<evidence type="ECO:0000256" key="1">
    <source>
        <dbReference type="ARBA" id="ARBA00004173"/>
    </source>
</evidence>
<keyword evidence="10" id="KW-1185">Reference proteome</keyword>
<evidence type="ECO:0000256" key="5">
    <source>
        <dbReference type="ARBA" id="ARBA00023014"/>
    </source>
</evidence>
<dbReference type="STRING" id="1266660.A0A1G4JD42"/>
<dbReference type="PIRSF" id="PIRSF007797">
    <property type="entry name" value="RSM22"/>
    <property type="match status" value="1"/>
</dbReference>
<dbReference type="OrthoDB" id="421327at2759"/>
<keyword evidence="4" id="KW-0408">Iron</keyword>
<dbReference type="Pfam" id="PF09243">
    <property type="entry name" value="Rsm22"/>
    <property type="match status" value="2"/>
</dbReference>
<proteinExistence type="predicted"/>
<dbReference type="InterPro" id="IPR015324">
    <property type="entry name" value="Ribosomal_Rsm22-like"/>
</dbReference>
<dbReference type="AlphaFoldDB" id="A0A1G4JD42"/>
<keyword evidence="8" id="KW-0175">Coiled coil</keyword>
<evidence type="ECO:0000256" key="4">
    <source>
        <dbReference type="ARBA" id="ARBA00023004"/>
    </source>
</evidence>
<keyword evidence="6" id="KW-0496">Mitochondrion</keyword>
<dbReference type="PANTHER" id="PTHR13184">
    <property type="entry name" value="37S RIBOSOMAL PROTEIN S22"/>
    <property type="match status" value="1"/>
</dbReference>
<dbReference type="InterPro" id="IPR016522">
    <property type="entry name" value="RSM22_mit_bud"/>
</dbReference>
<protein>
    <submittedName>
        <fullName evidence="9">LADA_0E07998g1_1</fullName>
    </submittedName>
</protein>
<accession>A0A1G4JD42</accession>
<dbReference type="GO" id="GO:0005763">
    <property type="term" value="C:mitochondrial small ribosomal subunit"/>
    <property type="evidence" value="ECO:0007669"/>
    <property type="project" value="EnsemblFungi"/>
</dbReference>
<evidence type="ECO:0000256" key="3">
    <source>
        <dbReference type="ARBA" id="ARBA00022946"/>
    </source>
</evidence>
<keyword evidence="5" id="KW-0411">Iron-sulfur</keyword>
<name>A0A1G4JD42_9SACH</name>
<dbReference type="EMBL" id="LT598455">
    <property type="protein sequence ID" value="SCU88069.1"/>
    <property type="molecule type" value="Genomic_DNA"/>
</dbReference>
<dbReference type="GO" id="GO:0006412">
    <property type="term" value="P:translation"/>
    <property type="evidence" value="ECO:0007669"/>
    <property type="project" value="InterPro"/>
</dbReference>
<evidence type="ECO:0000256" key="6">
    <source>
        <dbReference type="ARBA" id="ARBA00023128"/>
    </source>
</evidence>
<dbReference type="InterPro" id="IPR052571">
    <property type="entry name" value="Mt_RNA_Methyltransferase"/>
</dbReference>